<keyword evidence="3" id="KW-1185">Reference proteome</keyword>
<dbReference type="Pfam" id="PF12697">
    <property type="entry name" value="Abhydrolase_6"/>
    <property type="match status" value="1"/>
</dbReference>
<name>A0A0A0BQW7_9CELL</name>
<dbReference type="SUPFAM" id="SSF53474">
    <property type="entry name" value="alpha/beta-Hydrolases"/>
    <property type="match status" value="1"/>
</dbReference>
<dbReference type="InterPro" id="IPR029058">
    <property type="entry name" value="AB_hydrolase_fold"/>
</dbReference>
<protein>
    <submittedName>
        <fullName evidence="2">Alpha/beta hydrolase</fullName>
    </submittedName>
</protein>
<dbReference type="EMBL" id="AXCY01000053">
    <property type="protein sequence ID" value="KGM10361.1"/>
    <property type="molecule type" value="Genomic_DNA"/>
</dbReference>
<dbReference type="Proteomes" id="UP000029839">
    <property type="component" value="Unassembled WGS sequence"/>
</dbReference>
<accession>A0A0A0BQW7</accession>
<gene>
    <name evidence="2" type="ORF">N868_15680</name>
</gene>
<evidence type="ECO:0000313" key="2">
    <source>
        <dbReference type="EMBL" id="KGM10361.1"/>
    </source>
</evidence>
<dbReference type="RefSeq" id="WP_229734564.1">
    <property type="nucleotide sequence ID" value="NZ_AXCY01000053.1"/>
</dbReference>
<dbReference type="PANTHER" id="PTHR43194:SF5">
    <property type="entry name" value="PIMELOYL-[ACYL-CARRIER PROTEIN] METHYL ESTER ESTERASE"/>
    <property type="match status" value="1"/>
</dbReference>
<evidence type="ECO:0000259" key="1">
    <source>
        <dbReference type="Pfam" id="PF12697"/>
    </source>
</evidence>
<comment type="caution">
    <text evidence="2">The sequence shown here is derived from an EMBL/GenBank/DDBJ whole genome shotgun (WGS) entry which is preliminary data.</text>
</comment>
<organism evidence="2 3">
    <name type="scientific">Cellulomonas carbonis T26</name>
    <dbReference type="NCBI Taxonomy" id="947969"/>
    <lineage>
        <taxon>Bacteria</taxon>
        <taxon>Bacillati</taxon>
        <taxon>Actinomycetota</taxon>
        <taxon>Actinomycetes</taxon>
        <taxon>Micrococcales</taxon>
        <taxon>Cellulomonadaceae</taxon>
        <taxon>Cellulomonas</taxon>
    </lineage>
</organism>
<dbReference type="AlphaFoldDB" id="A0A0A0BQW7"/>
<evidence type="ECO:0000313" key="3">
    <source>
        <dbReference type="Proteomes" id="UP000029839"/>
    </source>
</evidence>
<dbReference type="Gene3D" id="3.40.50.1820">
    <property type="entry name" value="alpha/beta hydrolase"/>
    <property type="match status" value="1"/>
</dbReference>
<sequence length="226" mass="24667">MHGVRTSSAIWTEQVAEMSRAGHHCVTVDLPGHGTRADERFTLESAHAAIDEAVEACATPPLLVGMSLGGYSSLSYAARFQHKLAGVLLAGCSTEVRGKPLSVYRHLAARAVRAFRPSASASWHVVTDMLHALRGHSFLRDLRVVHLPVWFVNGARDPLRLDERRFVAAHPAARLTVVPRAGHDVNLHAPLEFNRLLGEAVRALRHPHVPAALRPQHAHRTPAAVL</sequence>
<dbReference type="PANTHER" id="PTHR43194">
    <property type="entry name" value="HYDROLASE ALPHA/BETA FOLD FAMILY"/>
    <property type="match status" value="1"/>
</dbReference>
<dbReference type="GO" id="GO:0016787">
    <property type="term" value="F:hydrolase activity"/>
    <property type="evidence" value="ECO:0007669"/>
    <property type="project" value="UniProtKB-KW"/>
</dbReference>
<feature type="domain" description="AB hydrolase-1" evidence="1">
    <location>
        <begin position="2"/>
        <end position="195"/>
    </location>
</feature>
<keyword evidence="2" id="KW-0378">Hydrolase</keyword>
<dbReference type="InterPro" id="IPR000073">
    <property type="entry name" value="AB_hydrolase_1"/>
</dbReference>
<dbReference type="InterPro" id="IPR050228">
    <property type="entry name" value="Carboxylesterase_BioH"/>
</dbReference>
<reference evidence="2 3" key="2">
    <citation type="journal article" date="2015" name="Stand. Genomic Sci.">
        <title>Draft genome sequence of Cellulomonas carbonis T26(T) and comparative analysis of six Cellulomonas genomes.</title>
        <authorList>
            <person name="Zhuang W."/>
            <person name="Zhang S."/>
            <person name="Xia X."/>
            <person name="Wang G."/>
        </authorList>
    </citation>
    <scope>NUCLEOTIDE SEQUENCE [LARGE SCALE GENOMIC DNA]</scope>
    <source>
        <strain evidence="2 3">T26</strain>
    </source>
</reference>
<reference evidence="2 3" key="1">
    <citation type="submission" date="2013-08" db="EMBL/GenBank/DDBJ databases">
        <title>Genome sequencing of Cellulomonas carbonis T26.</title>
        <authorList>
            <person name="Chen F."/>
            <person name="Li Y."/>
            <person name="Wang G."/>
        </authorList>
    </citation>
    <scope>NUCLEOTIDE SEQUENCE [LARGE SCALE GENOMIC DNA]</scope>
    <source>
        <strain evidence="2 3">T26</strain>
    </source>
</reference>
<proteinExistence type="predicted"/>